<feature type="compositionally biased region" description="Acidic residues" evidence="2">
    <location>
        <begin position="601"/>
        <end position="617"/>
    </location>
</feature>
<reference evidence="3" key="2">
    <citation type="submission" date="2016-05" db="EMBL/GenBank/DDBJ databases">
        <title>Comparative analysis highlights variable genome content of wheat rusts and divergence of the mating loci.</title>
        <authorList>
            <person name="Cuomo C.A."/>
            <person name="Bakkeren G."/>
            <person name="Szabo L."/>
            <person name="Khalil H."/>
            <person name="Joly D."/>
            <person name="Goldberg J."/>
            <person name="Young S."/>
            <person name="Zeng Q."/>
            <person name="Fellers J."/>
        </authorList>
    </citation>
    <scope>NUCLEOTIDE SEQUENCE [LARGE SCALE GENOMIC DNA]</scope>
    <source>
        <strain evidence="3">1-1 BBBD Race 1</strain>
    </source>
</reference>
<feature type="compositionally biased region" description="Basic residues" evidence="2">
    <location>
        <begin position="735"/>
        <end position="753"/>
    </location>
</feature>
<reference evidence="3" key="1">
    <citation type="submission" date="2009-11" db="EMBL/GenBank/DDBJ databases">
        <authorList>
            <consortium name="The Broad Institute Genome Sequencing Platform"/>
            <person name="Ward D."/>
            <person name="Feldgarden M."/>
            <person name="Earl A."/>
            <person name="Young S.K."/>
            <person name="Zeng Q."/>
            <person name="Koehrsen M."/>
            <person name="Alvarado L."/>
            <person name="Berlin A."/>
            <person name="Bochicchio J."/>
            <person name="Borenstein D."/>
            <person name="Chapman S.B."/>
            <person name="Chen Z."/>
            <person name="Engels R."/>
            <person name="Freedman E."/>
            <person name="Gellesch M."/>
            <person name="Goldberg J."/>
            <person name="Griggs A."/>
            <person name="Gujja S."/>
            <person name="Heilman E."/>
            <person name="Heiman D."/>
            <person name="Hepburn T."/>
            <person name="Howarth C."/>
            <person name="Jen D."/>
            <person name="Larson L."/>
            <person name="Lewis B."/>
            <person name="Mehta T."/>
            <person name="Park D."/>
            <person name="Pearson M."/>
            <person name="Roberts A."/>
            <person name="Saif S."/>
            <person name="Shea T."/>
            <person name="Shenoy N."/>
            <person name="Sisk P."/>
            <person name="Stolte C."/>
            <person name="Sykes S."/>
            <person name="Thomson T."/>
            <person name="Walk T."/>
            <person name="White J."/>
            <person name="Yandava C."/>
            <person name="Izard J."/>
            <person name="Baranova O.V."/>
            <person name="Blanton J.M."/>
            <person name="Tanner A.C."/>
            <person name="Dewhirst F.E."/>
            <person name="Haas B."/>
            <person name="Nusbaum C."/>
            <person name="Birren B."/>
        </authorList>
    </citation>
    <scope>NUCLEOTIDE SEQUENCE [LARGE SCALE GENOMIC DNA]</scope>
    <source>
        <strain evidence="3">1-1 BBBD Race 1</strain>
    </source>
</reference>
<dbReference type="VEuPathDB" id="FungiDB:PTTG_28885"/>
<feature type="compositionally biased region" description="Basic residues" evidence="2">
    <location>
        <begin position="922"/>
        <end position="949"/>
    </location>
</feature>
<evidence type="ECO:0000313" key="3">
    <source>
        <dbReference type="EMBL" id="OAV88892.1"/>
    </source>
</evidence>
<feature type="compositionally biased region" description="Polar residues" evidence="2">
    <location>
        <begin position="649"/>
        <end position="667"/>
    </location>
</feature>
<accession>A0A180G991</accession>
<dbReference type="Proteomes" id="UP000005240">
    <property type="component" value="Unassembled WGS sequence"/>
</dbReference>
<name>A0A180G991_PUCT1</name>
<proteinExistence type="predicted"/>
<sequence>MGLMRTPPTKTKSPTPPPPEQEQELDSLLNSIAPSPPPEQLKPPRSIPKRTSLQELDPFKKKPKLVRSPQQQPSSIPILTRQPKTPRIIKNQPAPAQSNQQEDQTGGDERQEEPEREEEEPEREAEEEPQEEEEEERQEEGEGDENHADENEDGQEEHPVEPTEDPPTHQTSNIPKSTPAKTLQNQAIPSTQTSTLTQTTHPPALTPLPIELPIFKNKSSQPPPLPPQAAPKQTSRRKSRHNEAVKLTMPIEQLKFTAPVVVTTQAELTGHKTFTSRKSFAADYDTSRESNATSLTSNLQFMEHRIEELEELVKILEDERDMSELVRQVQESDKAWNDEWDGSREEEIGRLKLEERIRSMESASKAHELELRLKALELKQLENQLAIKDQQACQLADIINEHQQHAVSQYQALHAELQQLRITNTEWAQIGQNFESLIEIERREKEELQGRYEQELRQSQLEPNFEINTLKYQIVKAENRAERLEEQLREIADQSKNFQAQLISESALKDKLTRELELAECRVRSLSDQTADLNKTLSQLHKGEESNQRMLLQDLLAARSTLAEKEQEIITLNAHLSAVSQPSRPVTKRGREKAGEKNPPEEQEEGEEERDGDEDVDNPARLITSDSWVSIGAVAKKLSRSRQAKGAKTASTTRDTGVGPSSKSATPVIQAPEEEVVGQPEVEAPEQPAHTSPKKRAGKEKAKQPSSEPEDVGSPVATDRREPSVEKNVDEQPAKKSRPARGKAARKTAKAAVRKNNDEDTNEEVEEEESNEHAAVVAKPRGAKKPVVAVPRGRRKPTTKARAAEPPGEKDPADESDLIVTTNEEEEDGNHGDSAILAIADQEENDNEEEEDASRAGEEEEEVESAAPGPKKGRRPAAPLRRPARRPHPAPSSPRPRPHPRPAKRRPPRPPSRPPRTALSRPPRRRRRAQRRRRRRLRPRAQRVRRRRMSPPIPTRGRGKIRAARSMRVGLSVGRAPNARAAPLPTTTTKRLTRAPARVWLTVLGTTMTTTSSARCKKLSTRKSARSSIPRSRRWPGPAIGAKRTTCSGSPRNSARSRNLRLAPARARNAGPVRPAISSRSRS</sequence>
<feature type="compositionally biased region" description="Low complexity" evidence="2">
    <location>
        <begin position="1"/>
        <end position="13"/>
    </location>
</feature>
<feature type="coiled-coil region" evidence="1">
    <location>
        <begin position="438"/>
        <end position="536"/>
    </location>
</feature>
<feature type="region of interest" description="Disordered" evidence="2">
    <location>
        <begin position="578"/>
        <end position="961"/>
    </location>
</feature>
<dbReference type="AlphaFoldDB" id="A0A180G991"/>
<feature type="compositionally biased region" description="Basic and acidic residues" evidence="2">
    <location>
        <begin position="718"/>
        <end position="734"/>
    </location>
</feature>
<feature type="compositionally biased region" description="Acidic residues" evidence="2">
    <location>
        <begin position="814"/>
        <end position="828"/>
    </location>
</feature>
<feature type="compositionally biased region" description="Low complexity" evidence="2">
    <location>
        <begin position="190"/>
        <end position="200"/>
    </location>
</feature>
<dbReference type="OrthoDB" id="10388843at2759"/>
<dbReference type="EMBL" id="ADAS02000149">
    <property type="protein sequence ID" value="OAV88892.1"/>
    <property type="molecule type" value="Genomic_DNA"/>
</dbReference>
<evidence type="ECO:0000313" key="4">
    <source>
        <dbReference type="EnsemblFungi" id="PTTG_28885-t43_1-p1"/>
    </source>
</evidence>
<feature type="coiled-coil region" evidence="1">
    <location>
        <begin position="350"/>
        <end position="391"/>
    </location>
</feature>
<feature type="compositionally biased region" description="Basic residues" evidence="2">
    <location>
        <begin position="896"/>
        <end position="908"/>
    </location>
</feature>
<organism evidence="3">
    <name type="scientific">Puccinia triticina (isolate 1-1 / race 1 (BBBD))</name>
    <name type="common">Brown leaf rust fungus</name>
    <dbReference type="NCBI Taxonomy" id="630390"/>
    <lineage>
        <taxon>Eukaryota</taxon>
        <taxon>Fungi</taxon>
        <taxon>Dikarya</taxon>
        <taxon>Basidiomycota</taxon>
        <taxon>Pucciniomycotina</taxon>
        <taxon>Pucciniomycetes</taxon>
        <taxon>Pucciniales</taxon>
        <taxon>Pucciniaceae</taxon>
        <taxon>Puccinia</taxon>
    </lineage>
</organism>
<feature type="coiled-coil region" evidence="1">
    <location>
        <begin position="292"/>
        <end position="326"/>
    </location>
</feature>
<evidence type="ECO:0000313" key="5">
    <source>
        <dbReference type="Proteomes" id="UP000005240"/>
    </source>
</evidence>
<feature type="compositionally biased region" description="Basic residues" evidence="2">
    <location>
        <begin position="1015"/>
        <end position="1025"/>
    </location>
</feature>
<evidence type="ECO:0000256" key="1">
    <source>
        <dbReference type="SAM" id="Coils"/>
    </source>
</evidence>
<reference evidence="4" key="4">
    <citation type="submission" date="2025-05" db="UniProtKB">
        <authorList>
            <consortium name="EnsemblFungi"/>
        </authorList>
    </citation>
    <scope>IDENTIFICATION</scope>
    <source>
        <strain evidence="4">isolate 1-1 / race 1 (BBBD)</strain>
    </source>
</reference>
<keyword evidence="5" id="KW-1185">Reference proteome</keyword>
<reference evidence="4 5" key="3">
    <citation type="journal article" date="2017" name="G3 (Bethesda)">
        <title>Comparative analysis highlights variable genome content of wheat rusts and divergence of the mating loci.</title>
        <authorList>
            <person name="Cuomo C.A."/>
            <person name="Bakkeren G."/>
            <person name="Khalil H.B."/>
            <person name="Panwar V."/>
            <person name="Joly D."/>
            <person name="Linning R."/>
            <person name="Sakthikumar S."/>
            <person name="Song X."/>
            <person name="Adiconis X."/>
            <person name="Fan L."/>
            <person name="Goldberg J.M."/>
            <person name="Levin J.Z."/>
            <person name="Young S."/>
            <person name="Zeng Q."/>
            <person name="Anikster Y."/>
            <person name="Bruce M."/>
            <person name="Wang M."/>
            <person name="Yin C."/>
            <person name="McCallum B."/>
            <person name="Szabo L.J."/>
            <person name="Hulbert S."/>
            <person name="Chen X."/>
            <person name="Fellers J.P."/>
        </authorList>
    </citation>
    <scope>NUCLEOTIDE SEQUENCE</scope>
    <source>
        <strain evidence="4">isolate 1-1 / race 1 (BBBD)</strain>
        <strain evidence="5">Isolate 1-1 / race 1 (BBBD)</strain>
    </source>
</reference>
<feature type="compositionally biased region" description="Acidic residues" evidence="2">
    <location>
        <begin position="759"/>
        <end position="770"/>
    </location>
</feature>
<feature type="compositionally biased region" description="Low complexity" evidence="2">
    <location>
        <begin position="1054"/>
        <end position="1070"/>
    </location>
</feature>
<dbReference type="EnsemblFungi" id="PTTG_28885-t43_1">
    <property type="protein sequence ID" value="PTTG_28885-t43_1-p1"/>
    <property type="gene ID" value="PTTG_28885"/>
</dbReference>
<feature type="compositionally biased region" description="Acidic residues" evidence="2">
    <location>
        <begin position="110"/>
        <end position="143"/>
    </location>
</feature>
<feature type="compositionally biased region" description="Polar residues" evidence="2">
    <location>
        <begin position="94"/>
        <end position="104"/>
    </location>
</feature>
<feature type="compositionally biased region" description="Acidic residues" evidence="2">
    <location>
        <begin position="841"/>
        <end position="864"/>
    </location>
</feature>
<gene>
    <name evidence="3" type="ORF">PTTG_28885</name>
</gene>
<feature type="compositionally biased region" description="Low complexity" evidence="2">
    <location>
        <begin position="677"/>
        <end position="689"/>
    </location>
</feature>
<feature type="region of interest" description="Disordered" evidence="2">
    <location>
        <begin position="1"/>
        <end position="242"/>
    </location>
</feature>
<feature type="compositionally biased region" description="Polar residues" evidence="2">
    <location>
        <begin position="68"/>
        <end position="77"/>
    </location>
</feature>
<feature type="compositionally biased region" description="Polar residues" evidence="2">
    <location>
        <begin position="168"/>
        <end position="189"/>
    </location>
</feature>
<feature type="region of interest" description="Disordered" evidence="2">
    <location>
        <begin position="1012"/>
        <end position="1083"/>
    </location>
</feature>
<protein>
    <submittedName>
        <fullName evidence="3 4">Uncharacterized protein</fullName>
    </submittedName>
</protein>
<keyword evidence="1" id="KW-0175">Coiled coil</keyword>
<evidence type="ECO:0000256" key="2">
    <source>
        <dbReference type="SAM" id="MobiDB-lite"/>
    </source>
</evidence>